<evidence type="ECO:0000256" key="18">
    <source>
        <dbReference type="ARBA" id="ARBA00023136"/>
    </source>
</evidence>
<dbReference type="CDD" id="cd14264">
    <property type="entry name" value="DAGK_IM"/>
    <property type="match status" value="1"/>
</dbReference>
<evidence type="ECO:0000256" key="13">
    <source>
        <dbReference type="ARBA" id="ARBA00022777"/>
    </source>
</evidence>
<proteinExistence type="inferred from homology"/>
<keyword evidence="11" id="KW-0479">Metal-binding</keyword>
<name>A0ABU8BTL7_9RHOB</name>
<keyword evidence="17 21" id="KW-0443">Lipid metabolism</keyword>
<comment type="function">
    <text evidence="21">Catalyzes the ATP-dependent phosphorylation of sn-l,2-diacylglycerol (DAG) to phosphatidic acid. Involved in the recycling of diacylglycerol produced as a by-product during membrane-derived oligosaccharide (MDO) biosynthesis.</text>
</comment>
<accession>A0ABU8BTL7</accession>
<keyword evidence="16 21" id="KW-1133">Transmembrane helix</keyword>
<evidence type="ECO:0000256" key="8">
    <source>
        <dbReference type="ARBA" id="ARBA00022519"/>
    </source>
</evidence>
<dbReference type="PANTHER" id="PTHR34299:SF1">
    <property type="entry name" value="DIACYLGLYCEROL KINASE"/>
    <property type="match status" value="1"/>
</dbReference>
<keyword evidence="23" id="KW-1185">Reference proteome</keyword>
<dbReference type="GO" id="GO:0004143">
    <property type="term" value="F:ATP-dependent diacylglycerol kinase activity"/>
    <property type="evidence" value="ECO:0007669"/>
    <property type="project" value="UniProtKB-EC"/>
</dbReference>
<feature type="transmembrane region" description="Helical" evidence="21">
    <location>
        <begin position="108"/>
        <end position="129"/>
    </location>
</feature>
<dbReference type="Proteomes" id="UP001431963">
    <property type="component" value="Unassembled WGS sequence"/>
</dbReference>
<evidence type="ECO:0000256" key="10">
    <source>
        <dbReference type="ARBA" id="ARBA00022692"/>
    </source>
</evidence>
<comment type="subcellular location">
    <subcellularLocation>
        <location evidence="2 21">Cell inner membrane</location>
        <topology evidence="2 21">Multi-pass membrane protein</topology>
    </subcellularLocation>
</comment>
<dbReference type="Gene3D" id="1.10.287.3610">
    <property type="match status" value="1"/>
</dbReference>
<keyword evidence="15" id="KW-0460">Magnesium</keyword>
<keyword evidence="18 21" id="KW-0472">Membrane</keyword>
<dbReference type="InterPro" id="IPR033718">
    <property type="entry name" value="DAGK_prok"/>
</dbReference>
<evidence type="ECO:0000256" key="17">
    <source>
        <dbReference type="ARBA" id="ARBA00023098"/>
    </source>
</evidence>
<evidence type="ECO:0000256" key="4">
    <source>
        <dbReference type="ARBA" id="ARBA00012133"/>
    </source>
</evidence>
<evidence type="ECO:0000256" key="19">
    <source>
        <dbReference type="ARBA" id="ARBA00023209"/>
    </source>
</evidence>
<keyword evidence="8 21" id="KW-0997">Cell inner membrane</keyword>
<gene>
    <name evidence="22" type="ORF">V6590_07785</name>
</gene>
<keyword evidence="7" id="KW-0444">Lipid biosynthesis</keyword>
<organism evidence="22 23">
    <name type="scientific">Gemmobacter denitrificans</name>
    <dbReference type="NCBI Taxonomy" id="3123040"/>
    <lineage>
        <taxon>Bacteria</taxon>
        <taxon>Pseudomonadati</taxon>
        <taxon>Pseudomonadota</taxon>
        <taxon>Alphaproteobacteria</taxon>
        <taxon>Rhodobacterales</taxon>
        <taxon>Paracoccaceae</taxon>
        <taxon>Gemmobacter</taxon>
    </lineage>
</organism>
<dbReference type="EC" id="2.7.1.107" evidence="4 21"/>
<evidence type="ECO:0000256" key="11">
    <source>
        <dbReference type="ARBA" id="ARBA00022723"/>
    </source>
</evidence>
<keyword evidence="6" id="KW-1003">Cell membrane</keyword>
<evidence type="ECO:0000256" key="7">
    <source>
        <dbReference type="ARBA" id="ARBA00022516"/>
    </source>
</evidence>
<reference evidence="22" key="1">
    <citation type="submission" date="2024-02" db="EMBL/GenBank/DDBJ databases">
        <title>Genome sequences of strain Gemmobacter sp. JM10B15.</title>
        <authorList>
            <person name="Zhang M."/>
        </authorList>
    </citation>
    <scope>NUCLEOTIDE SEQUENCE</scope>
    <source>
        <strain evidence="22">JM10B15</strain>
    </source>
</reference>
<dbReference type="InterPro" id="IPR000829">
    <property type="entry name" value="DAGK"/>
</dbReference>
<evidence type="ECO:0000313" key="22">
    <source>
        <dbReference type="EMBL" id="MEH7828046.1"/>
    </source>
</evidence>
<keyword evidence="19" id="KW-0594">Phospholipid biosynthesis</keyword>
<sequence>MTDPDQTRTAQPRPARKHGLRHLFAAARFSAAGLGRMLGETAFRHEVLAGLGVAVGLALWGAALREILGFAVLWLVLLAIESLNTAVEEVVDHLAPEWAQFAKHAKDLGSFAVACLIAANAIYVLMVLLGV</sequence>
<keyword evidence="13 21" id="KW-0418">Kinase</keyword>
<comment type="caution">
    <text evidence="22">The sequence shown here is derived from an EMBL/GenBank/DDBJ whole genome shotgun (WGS) entry which is preliminary data.</text>
</comment>
<dbReference type="InterPro" id="IPR036945">
    <property type="entry name" value="DAGK_sf"/>
</dbReference>
<dbReference type="Pfam" id="PF01219">
    <property type="entry name" value="DAGK_prokar"/>
    <property type="match status" value="1"/>
</dbReference>
<keyword evidence="10 21" id="KW-0812">Transmembrane</keyword>
<evidence type="ECO:0000256" key="12">
    <source>
        <dbReference type="ARBA" id="ARBA00022741"/>
    </source>
</evidence>
<keyword evidence="14 21" id="KW-0067">ATP-binding</keyword>
<evidence type="ECO:0000256" key="21">
    <source>
        <dbReference type="RuleBase" id="RU363065"/>
    </source>
</evidence>
<feature type="transmembrane region" description="Helical" evidence="21">
    <location>
        <begin position="43"/>
        <end position="61"/>
    </location>
</feature>
<evidence type="ECO:0000256" key="2">
    <source>
        <dbReference type="ARBA" id="ARBA00004429"/>
    </source>
</evidence>
<dbReference type="PROSITE" id="PS01069">
    <property type="entry name" value="DAGK_PROKAR"/>
    <property type="match status" value="1"/>
</dbReference>
<protein>
    <recommendedName>
        <fullName evidence="5 21">Diacylglycerol kinase</fullName>
        <ecNumber evidence="4 21">2.7.1.107</ecNumber>
    </recommendedName>
</protein>
<evidence type="ECO:0000256" key="16">
    <source>
        <dbReference type="ARBA" id="ARBA00022989"/>
    </source>
</evidence>
<evidence type="ECO:0000256" key="3">
    <source>
        <dbReference type="ARBA" id="ARBA00005967"/>
    </source>
</evidence>
<comment type="cofactor">
    <cofactor evidence="1">
        <name>Mg(2+)</name>
        <dbReference type="ChEBI" id="CHEBI:18420"/>
    </cofactor>
</comment>
<evidence type="ECO:0000256" key="6">
    <source>
        <dbReference type="ARBA" id="ARBA00022475"/>
    </source>
</evidence>
<dbReference type="EMBL" id="JBALHR010000003">
    <property type="protein sequence ID" value="MEH7828046.1"/>
    <property type="molecule type" value="Genomic_DNA"/>
</dbReference>
<evidence type="ECO:0000256" key="20">
    <source>
        <dbReference type="ARBA" id="ARBA00023264"/>
    </source>
</evidence>
<evidence type="ECO:0000256" key="9">
    <source>
        <dbReference type="ARBA" id="ARBA00022679"/>
    </source>
</evidence>
<evidence type="ECO:0000256" key="15">
    <source>
        <dbReference type="ARBA" id="ARBA00022842"/>
    </source>
</evidence>
<dbReference type="PANTHER" id="PTHR34299">
    <property type="entry name" value="DIACYLGLYCEROL KINASE"/>
    <property type="match status" value="1"/>
</dbReference>
<dbReference type="RefSeq" id="WP_335421581.1">
    <property type="nucleotide sequence ID" value="NZ_JBALHR010000003.1"/>
</dbReference>
<evidence type="ECO:0000256" key="14">
    <source>
        <dbReference type="ARBA" id="ARBA00022840"/>
    </source>
</evidence>
<keyword evidence="9 21" id="KW-0808">Transferase</keyword>
<comment type="caution">
    <text evidence="21">Lacks conserved residue(s) required for the propagation of feature annotation.</text>
</comment>
<evidence type="ECO:0000313" key="23">
    <source>
        <dbReference type="Proteomes" id="UP001431963"/>
    </source>
</evidence>
<evidence type="ECO:0000256" key="1">
    <source>
        <dbReference type="ARBA" id="ARBA00001946"/>
    </source>
</evidence>
<comment type="similarity">
    <text evidence="3 21">Belongs to the bacterial diacylglycerol kinase family.</text>
</comment>
<keyword evidence="20 21" id="KW-1208">Phospholipid metabolism</keyword>
<keyword evidence="12 21" id="KW-0547">Nucleotide-binding</keyword>
<evidence type="ECO:0000256" key="5">
    <source>
        <dbReference type="ARBA" id="ARBA00017575"/>
    </source>
</evidence>
<comment type="catalytic activity">
    <reaction evidence="21">
        <text>a 1,2-diacyl-sn-glycerol + ATP = a 1,2-diacyl-sn-glycero-3-phosphate + ADP + H(+)</text>
        <dbReference type="Rhea" id="RHEA:10272"/>
        <dbReference type="ChEBI" id="CHEBI:15378"/>
        <dbReference type="ChEBI" id="CHEBI:17815"/>
        <dbReference type="ChEBI" id="CHEBI:30616"/>
        <dbReference type="ChEBI" id="CHEBI:58608"/>
        <dbReference type="ChEBI" id="CHEBI:456216"/>
        <dbReference type="EC" id="2.7.1.107"/>
    </reaction>
</comment>